<dbReference type="GO" id="GO:0016121">
    <property type="term" value="P:carotene catabolic process"/>
    <property type="evidence" value="ECO:0007669"/>
    <property type="project" value="TreeGrafter"/>
</dbReference>
<dbReference type="EMBL" id="BKCP01004339">
    <property type="protein sequence ID" value="GER30315.1"/>
    <property type="molecule type" value="Genomic_DNA"/>
</dbReference>
<dbReference type="InterPro" id="IPR004294">
    <property type="entry name" value="Carotenoid_Oase"/>
</dbReference>
<feature type="binding site" evidence="5">
    <location>
        <position position="402"/>
    </location>
    <ligand>
        <name>Fe cation</name>
        <dbReference type="ChEBI" id="CHEBI:24875"/>
        <note>catalytic</note>
    </ligand>
</feature>
<evidence type="ECO:0000313" key="8">
    <source>
        <dbReference type="Proteomes" id="UP000325081"/>
    </source>
</evidence>
<comment type="caution">
    <text evidence="7">The sequence shown here is derived from an EMBL/GenBank/DDBJ whole genome shotgun (WGS) entry which is preliminary data.</text>
</comment>
<evidence type="ECO:0000256" key="6">
    <source>
        <dbReference type="SAM" id="MobiDB-lite"/>
    </source>
</evidence>
<feature type="binding site" evidence="5">
    <location>
        <position position="337"/>
    </location>
    <ligand>
        <name>Fe cation</name>
        <dbReference type="ChEBI" id="CHEBI:24875"/>
        <note>catalytic</note>
    </ligand>
</feature>
<keyword evidence="3 7" id="KW-0223">Dioxygenase</keyword>
<evidence type="ECO:0000313" key="7">
    <source>
        <dbReference type="EMBL" id="GER30315.1"/>
    </source>
</evidence>
<dbReference type="GO" id="GO:0010436">
    <property type="term" value="F:carotenoid dioxygenase activity"/>
    <property type="evidence" value="ECO:0007669"/>
    <property type="project" value="TreeGrafter"/>
</dbReference>
<comment type="similarity">
    <text evidence="1">Belongs to the carotenoid oxygenase family.</text>
</comment>
<evidence type="ECO:0000256" key="5">
    <source>
        <dbReference type="PIRSR" id="PIRSR604294-1"/>
    </source>
</evidence>
<dbReference type="GO" id="GO:0046872">
    <property type="term" value="F:metal ion binding"/>
    <property type="evidence" value="ECO:0007669"/>
    <property type="project" value="UniProtKB-KW"/>
</dbReference>
<feature type="compositionally biased region" description="Basic and acidic residues" evidence="6">
    <location>
        <begin position="67"/>
        <end position="80"/>
    </location>
</feature>
<name>A0A5A7PBL8_STRAF</name>
<keyword evidence="2 5" id="KW-0479">Metal-binding</keyword>
<evidence type="ECO:0000256" key="4">
    <source>
        <dbReference type="ARBA" id="ARBA00023004"/>
    </source>
</evidence>
<gene>
    <name evidence="7" type="ORF">STAS_06247</name>
</gene>
<dbReference type="PANTHER" id="PTHR10543:SF46">
    <property type="entry name" value="CAROTENOID CLEAVAGE DIOXYGENASE 4, CHLOROPLASTIC-RELATED"/>
    <property type="match status" value="1"/>
</dbReference>
<keyword evidence="4 5" id="KW-0408">Iron</keyword>
<dbReference type="Proteomes" id="UP000325081">
    <property type="component" value="Unassembled WGS sequence"/>
</dbReference>
<feature type="compositionally biased region" description="Basic and acidic residues" evidence="6">
    <location>
        <begin position="48"/>
        <end position="60"/>
    </location>
</feature>
<dbReference type="Pfam" id="PF03055">
    <property type="entry name" value="RPE65"/>
    <property type="match status" value="1"/>
</dbReference>
<sequence>MGTLPSSFSLTHDLPSFSPMLHLHPKPRTARTTFVTCKAADTSNPRPAKIEPKTAARENRAQNPRPAKIERKISAREKTSRPPPLARLFDSLDELIHKHLDPPVLPPPLDPKLVLAGNFAPVAELPPTACNVAEGALPRALDGAYIRNGPNPQFGPRGPHHLFDGDGMLHCIRISGGRATLCSRFVETRKYQVEREMGSPAATGFFSSGTKIWAIAARNMVDLARWATGQYSGIGVANTSVARLGGKLFALYESDIPYRIKVTSDGDIITLGPHEDYSGPERKMTAHPKVDKFTGESFAFRCDYIRPPYLTYFTVDANGTKRPDVPIFSLKEACMIHDFALTKSHVIFSDSQIVIRPTELLKGKPPVLVDRSKVPRLGILPRHAADDGDMWWVEAPGFNALHMVNAWEEDGGDTIVLVAPNLLEPNHVINGLDLAVQVSMEMIEIDVKRKKVERRPVAGQSVDFAVINPAYVGKKTKYVYAAIVEGAKMSGVVKLDLSTSSSDCTVATRVYGPGRYGGESYFVPREAENPEADEDDGYLVNYVHDENTQESEFLVMDAKSPHLDIVAVVKLPQRVPYGFHGIFVPECQLHKL</sequence>
<dbReference type="PANTHER" id="PTHR10543">
    <property type="entry name" value="BETA-CAROTENE DIOXYGENASE"/>
    <property type="match status" value="1"/>
</dbReference>
<accession>A0A5A7PBL8</accession>
<organism evidence="7 8">
    <name type="scientific">Striga asiatica</name>
    <name type="common">Asiatic witchweed</name>
    <name type="synonym">Buchnera asiatica</name>
    <dbReference type="NCBI Taxonomy" id="4170"/>
    <lineage>
        <taxon>Eukaryota</taxon>
        <taxon>Viridiplantae</taxon>
        <taxon>Streptophyta</taxon>
        <taxon>Embryophyta</taxon>
        <taxon>Tracheophyta</taxon>
        <taxon>Spermatophyta</taxon>
        <taxon>Magnoliopsida</taxon>
        <taxon>eudicotyledons</taxon>
        <taxon>Gunneridae</taxon>
        <taxon>Pentapetalae</taxon>
        <taxon>asterids</taxon>
        <taxon>lamiids</taxon>
        <taxon>Lamiales</taxon>
        <taxon>Orobanchaceae</taxon>
        <taxon>Buchnereae</taxon>
        <taxon>Striga</taxon>
    </lineage>
</organism>
<evidence type="ECO:0000256" key="3">
    <source>
        <dbReference type="ARBA" id="ARBA00022964"/>
    </source>
</evidence>
<reference evidence="8" key="1">
    <citation type="journal article" date="2019" name="Curr. Biol.">
        <title>Genome Sequence of Striga asiatica Provides Insight into the Evolution of Plant Parasitism.</title>
        <authorList>
            <person name="Yoshida S."/>
            <person name="Kim S."/>
            <person name="Wafula E.K."/>
            <person name="Tanskanen J."/>
            <person name="Kim Y.M."/>
            <person name="Honaas L."/>
            <person name="Yang Z."/>
            <person name="Spallek T."/>
            <person name="Conn C.E."/>
            <person name="Ichihashi Y."/>
            <person name="Cheong K."/>
            <person name="Cui S."/>
            <person name="Der J.P."/>
            <person name="Gundlach H."/>
            <person name="Jiao Y."/>
            <person name="Hori C."/>
            <person name="Ishida J.K."/>
            <person name="Kasahara H."/>
            <person name="Kiba T."/>
            <person name="Kim M.S."/>
            <person name="Koo N."/>
            <person name="Laohavisit A."/>
            <person name="Lee Y.H."/>
            <person name="Lumba S."/>
            <person name="McCourt P."/>
            <person name="Mortimer J.C."/>
            <person name="Mutuku J.M."/>
            <person name="Nomura T."/>
            <person name="Sasaki-Sekimoto Y."/>
            <person name="Seto Y."/>
            <person name="Wang Y."/>
            <person name="Wakatake T."/>
            <person name="Sakakibara H."/>
            <person name="Demura T."/>
            <person name="Yamaguchi S."/>
            <person name="Yoneyama K."/>
            <person name="Manabe R.I."/>
            <person name="Nelson D.C."/>
            <person name="Schulman A.H."/>
            <person name="Timko M.P."/>
            <person name="dePamphilis C.W."/>
            <person name="Choi D."/>
            <person name="Shirasu K."/>
        </authorList>
    </citation>
    <scope>NUCLEOTIDE SEQUENCE [LARGE SCALE GENOMIC DNA]</scope>
    <source>
        <strain evidence="8">cv. UVA1</strain>
    </source>
</reference>
<dbReference type="OrthoDB" id="1069523at2759"/>
<dbReference type="AlphaFoldDB" id="A0A5A7PBL8"/>
<feature type="binding site" evidence="5">
    <location>
        <position position="287"/>
    </location>
    <ligand>
        <name>Fe cation</name>
        <dbReference type="ChEBI" id="CHEBI:24875"/>
        <note>catalytic</note>
    </ligand>
</feature>
<keyword evidence="3 7" id="KW-0560">Oxidoreductase</keyword>
<dbReference type="GO" id="GO:0009570">
    <property type="term" value="C:chloroplast stroma"/>
    <property type="evidence" value="ECO:0007669"/>
    <property type="project" value="TreeGrafter"/>
</dbReference>
<comment type="cofactor">
    <cofactor evidence="5">
        <name>Fe(2+)</name>
        <dbReference type="ChEBI" id="CHEBI:29033"/>
    </cofactor>
    <text evidence="5">Binds 1 Fe(2+) ion per subunit.</text>
</comment>
<evidence type="ECO:0000256" key="2">
    <source>
        <dbReference type="ARBA" id="ARBA00022723"/>
    </source>
</evidence>
<keyword evidence="8" id="KW-1185">Reference proteome</keyword>
<evidence type="ECO:0000256" key="1">
    <source>
        <dbReference type="ARBA" id="ARBA00006787"/>
    </source>
</evidence>
<protein>
    <submittedName>
        <fullName evidence="7">Carotenoid cleavage dioxygenase 4</fullName>
    </submittedName>
</protein>
<feature type="region of interest" description="Disordered" evidence="6">
    <location>
        <begin position="40"/>
        <end position="85"/>
    </location>
</feature>
<proteinExistence type="inferred from homology"/>
<feature type="binding site" evidence="5">
    <location>
        <position position="580"/>
    </location>
    <ligand>
        <name>Fe cation</name>
        <dbReference type="ChEBI" id="CHEBI:24875"/>
        <note>catalytic</note>
    </ligand>
</feature>